<dbReference type="InterPro" id="IPR013362">
    <property type="entry name" value="Pilus_4_PilV"/>
</dbReference>
<name>A0A3B7M085_9GAMM</name>
<keyword evidence="1" id="KW-0812">Transmembrane</keyword>
<dbReference type="Pfam" id="PF22150">
    <property type="entry name" value="Tt1218-like"/>
    <property type="match status" value="1"/>
</dbReference>
<gene>
    <name evidence="3" type="primary">pilV</name>
    <name evidence="3" type="ORF">CDG60_16535</name>
</gene>
<dbReference type="EMBL" id="CP032134">
    <property type="protein sequence ID" value="AXY58021.1"/>
    <property type="molecule type" value="Genomic_DNA"/>
</dbReference>
<proteinExistence type="predicted"/>
<organism evidence="3 4">
    <name type="scientific">Acinetobacter chinensis</name>
    <dbReference type="NCBI Taxonomy" id="2004650"/>
    <lineage>
        <taxon>Bacteria</taxon>
        <taxon>Pseudomonadati</taxon>
        <taxon>Pseudomonadota</taxon>
        <taxon>Gammaproteobacteria</taxon>
        <taxon>Moraxellales</taxon>
        <taxon>Moraxellaceae</taxon>
        <taxon>Acinetobacter</taxon>
    </lineage>
</organism>
<feature type="domain" description="Type IV pilin Tt1218-like" evidence="2">
    <location>
        <begin position="31"/>
        <end position="101"/>
    </location>
</feature>
<evidence type="ECO:0000259" key="2">
    <source>
        <dbReference type="Pfam" id="PF22150"/>
    </source>
</evidence>
<sequence length="169" mass="18034">MKQSFNQQGAGMMEVLVALLLLSIGVLGFIALQYRAVDAGGEALVRTQAMGLAKELGERIRANQFALASYASGLNAASAATVTKCLGTQKCSSTDMAAYDVSDIQSKAEQLGLQIKMPKCDTAAGKDRYCIYVAWGKTKPIESTSDRQACTKGGIYLPTAKCVIMETYQ</sequence>
<keyword evidence="1" id="KW-1133">Transmembrane helix</keyword>
<dbReference type="RefSeq" id="WP_087512163.1">
    <property type="nucleotide sequence ID" value="NZ_CP032134.1"/>
</dbReference>
<dbReference type="AlphaFoldDB" id="A0A3B7M085"/>
<accession>A0A3B7M085</accession>
<dbReference type="InterPro" id="IPR054402">
    <property type="entry name" value="Tt1218-like_dom"/>
</dbReference>
<protein>
    <submittedName>
        <fullName evidence="3">Type IV pilus modification protein PilV</fullName>
    </submittedName>
</protein>
<evidence type="ECO:0000313" key="4">
    <source>
        <dbReference type="Proteomes" id="UP000263753"/>
    </source>
</evidence>
<keyword evidence="1" id="KW-0472">Membrane</keyword>
<dbReference type="NCBIfam" id="TIGR02523">
    <property type="entry name" value="type_IV_pilV"/>
    <property type="match status" value="1"/>
</dbReference>
<evidence type="ECO:0000256" key="1">
    <source>
        <dbReference type="SAM" id="Phobius"/>
    </source>
</evidence>
<reference evidence="4" key="1">
    <citation type="submission" date="2018-09" db="EMBL/GenBank/DDBJ databases">
        <title>The complete genome of Acinetobacter sp. strain WCHAc010005.</title>
        <authorList>
            <person name="Hu Y."/>
            <person name="Long H."/>
            <person name="Feng Y."/>
            <person name="Zong Z."/>
        </authorList>
    </citation>
    <scope>NUCLEOTIDE SEQUENCE [LARGE SCALE GENOMIC DNA]</scope>
    <source>
        <strain evidence="4">WCHAc010005</strain>
    </source>
</reference>
<feature type="transmembrane region" description="Helical" evidence="1">
    <location>
        <begin position="12"/>
        <end position="32"/>
    </location>
</feature>
<dbReference type="KEGG" id="achi:CDG60_16535"/>
<evidence type="ECO:0000313" key="3">
    <source>
        <dbReference type="EMBL" id="AXY58021.1"/>
    </source>
</evidence>
<dbReference type="Proteomes" id="UP000263753">
    <property type="component" value="Chromosome"/>
</dbReference>